<feature type="domain" description="Trimeric autotransporter adhesin YadA-like head" evidence="1">
    <location>
        <begin position="378"/>
        <end position="404"/>
    </location>
</feature>
<organism evidence="4 5">
    <name type="scientific">Halomonas colorata</name>
    <dbReference type="NCBI Taxonomy" id="2742615"/>
    <lineage>
        <taxon>Bacteria</taxon>
        <taxon>Pseudomonadati</taxon>
        <taxon>Pseudomonadota</taxon>
        <taxon>Gammaproteobacteria</taxon>
        <taxon>Oceanospirillales</taxon>
        <taxon>Halomonadaceae</taxon>
        <taxon>Halomonas</taxon>
    </lineage>
</organism>
<feature type="domain" description="Trimeric autotransporter adhesin YadA-like stalk" evidence="2">
    <location>
        <begin position="595"/>
        <end position="624"/>
    </location>
</feature>
<dbReference type="Gene3D" id="6.20.50.100">
    <property type="match status" value="1"/>
</dbReference>
<dbReference type="EMBL" id="RRZB01000062">
    <property type="protein sequence ID" value="MBE0465140.1"/>
    <property type="molecule type" value="Genomic_DNA"/>
</dbReference>
<feature type="domain" description="Trimeric autotransporter adhesin YadA-like head" evidence="1">
    <location>
        <begin position="508"/>
        <end position="532"/>
    </location>
</feature>
<feature type="domain" description="ESPR" evidence="3">
    <location>
        <begin position="1"/>
        <end position="41"/>
    </location>
</feature>
<dbReference type="Proteomes" id="UP001645038">
    <property type="component" value="Unassembled WGS sequence"/>
</dbReference>
<sequence length="773" mass="75640">MNRIFRLIWNRSLGRLVVTSEGARASQKATGSSGVVGGSTLVSASCHIVRNAFRFSPLVLAMVMAGGVVNAQTNVSAGNNIVVTPDDEDNPTAYTVSTEDDVTFNNITTSGLAVSGTAILSALQVTGLTTLSGGLVMSNSQITGLANGTASDHAVNFSQLSAVSDAANAGWNISAGDGSSENVAPGDSVDFSGDSNINVSRTGANLTFSLADEINVDRITAGSAAFGSNGLTITDGPSVTSAGIDAGGSTITNLGTGLIGEGSQDAVTGGQVFTYFVEEGLGGGIRYFRANSLLPDSSAEGVDSVAIGPNTITEGESSFAAGNDAVTTVDGVGAIALGQEATAGSADPGGGGAGAIAVGRNSAASADSAVALGGDALATAGNAMALGSGAQASGVNGIALGQGAVAAARNNISIGEEAGFGTVGAVGNDQLNNIAIGAKSGQNVVGQRNIAMGSQAGNETEGNDNIAFGENAGSNLASDSSISIGRNANSNGGQLDRSIAIGEEAGAGTDSIAVGHEASASGVNGVALGLRANTQGTGVGVGSNTVAHSGYVALGTGAQAVQSDVSGGGAFTGRAFDGTAVSVGSSAPGNAFTRRIVNVEDGANETDAVNVRQLQAVVDSSLNGGPINYEELAEEVNTNWSQQIAAVEPNYLSINDGGASLGNRDNSGALATQSIALGPDASTTVEATNSTAIGSMVGAEGSSSVALGHDVKALSNNTTVIGNGRTEARDISGVAIGTSVQSRGDNSIVIGTNSESDDQDSADVVDNSIVIGT</sequence>
<feature type="domain" description="Trimeric autotransporter adhesin YadA-like head" evidence="1">
    <location>
        <begin position="352"/>
        <end position="376"/>
    </location>
</feature>
<feature type="domain" description="Trimeric autotransporter adhesin YadA-like stalk" evidence="2">
    <location>
        <begin position="251"/>
        <end position="271"/>
    </location>
</feature>
<dbReference type="InterPro" id="IPR008640">
    <property type="entry name" value="Adhesin_Head_dom"/>
</dbReference>
<dbReference type="SUPFAM" id="SSF101967">
    <property type="entry name" value="Adhesin YadA, collagen-binding domain"/>
    <property type="match status" value="6"/>
</dbReference>
<proteinExistence type="predicted"/>
<dbReference type="RefSeq" id="WP_192539575.1">
    <property type="nucleotide sequence ID" value="NZ_RRZB01000062.1"/>
</dbReference>
<evidence type="ECO:0000259" key="2">
    <source>
        <dbReference type="Pfam" id="PF05662"/>
    </source>
</evidence>
<dbReference type="InterPro" id="IPR008635">
    <property type="entry name" value="Coiled_stalk_dom"/>
</dbReference>
<comment type="caution">
    <text evidence="4">The sequence shown here is derived from an EMBL/GenBank/DDBJ whole genome shotgun (WGS) entry which is preliminary data.</text>
</comment>
<accession>A0ABR9G2R8</accession>
<name>A0ABR9G2R8_9GAMM</name>
<dbReference type="Pfam" id="PF05658">
    <property type="entry name" value="YadA_head"/>
    <property type="match status" value="6"/>
</dbReference>
<evidence type="ECO:0000313" key="5">
    <source>
        <dbReference type="Proteomes" id="UP001645038"/>
    </source>
</evidence>
<dbReference type="Pfam" id="PF05662">
    <property type="entry name" value="YadA_stalk"/>
    <property type="match status" value="3"/>
</dbReference>
<gene>
    <name evidence="4" type="ORF">EI547_17035</name>
</gene>
<keyword evidence="5" id="KW-1185">Reference proteome</keyword>
<dbReference type="InterPro" id="IPR024973">
    <property type="entry name" value="ESPR"/>
</dbReference>
<dbReference type="Gene3D" id="2.150.10.10">
    <property type="entry name" value="Serralysin-like metalloprotease, C-terminal"/>
    <property type="match status" value="3"/>
</dbReference>
<dbReference type="Pfam" id="PF13018">
    <property type="entry name" value="ESPR"/>
    <property type="match status" value="1"/>
</dbReference>
<protein>
    <submittedName>
        <fullName evidence="4">Uncharacterized protein</fullName>
    </submittedName>
</protein>
<feature type="domain" description="Trimeric autotransporter adhesin YadA-like stalk" evidence="2">
    <location>
        <begin position="141"/>
        <end position="182"/>
    </location>
</feature>
<reference evidence="4 5" key="1">
    <citation type="submission" date="2020-07" db="EMBL/GenBank/DDBJ databases">
        <title>Halophilic bacteria isolated from french cheeses.</title>
        <authorList>
            <person name="Kothe C.I."/>
            <person name="Farah-Kraiem B."/>
            <person name="Renault P."/>
            <person name="Dridi B."/>
        </authorList>
    </citation>
    <scope>NUCLEOTIDE SEQUENCE [LARGE SCALE GENOMIC DNA]</scope>
    <source>
        <strain evidence="4 5">FME20</strain>
    </source>
</reference>
<evidence type="ECO:0000259" key="3">
    <source>
        <dbReference type="Pfam" id="PF13018"/>
    </source>
</evidence>
<feature type="domain" description="Trimeric autotransporter adhesin YadA-like head" evidence="1">
    <location>
        <begin position="299"/>
        <end position="325"/>
    </location>
</feature>
<evidence type="ECO:0000259" key="1">
    <source>
        <dbReference type="Pfam" id="PF05658"/>
    </source>
</evidence>
<dbReference type="InterPro" id="IPR011049">
    <property type="entry name" value="Serralysin-like_metalloprot_C"/>
</dbReference>
<dbReference type="Gene3D" id="2.60.40.4050">
    <property type="match status" value="1"/>
</dbReference>
<evidence type="ECO:0000313" key="4">
    <source>
        <dbReference type="EMBL" id="MBE0465140.1"/>
    </source>
</evidence>
<dbReference type="Gene3D" id="2.20.70.140">
    <property type="match status" value="1"/>
</dbReference>
<feature type="domain" description="Trimeric autotransporter adhesin YadA-like head" evidence="1">
    <location>
        <begin position="671"/>
        <end position="695"/>
    </location>
</feature>
<feature type="domain" description="Trimeric autotransporter adhesin YadA-like head" evidence="1">
    <location>
        <begin position="733"/>
        <end position="754"/>
    </location>
</feature>